<dbReference type="GO" id="GO:0018784">
    <property type="term" value="F:(S)-2-haloacid dehalogenase activity"/>
    <property type="evidence" value="ECO:0007669"/>
    <property type="project" value="UniProtKB-UniRule"/>
</dbReference>
<evidence type="ECO:0000313" key="4">
    <source>
        <dbReference type="EMBL" id="PIB23964.1"/>
    </source>
</evidence>
<dbReference type="InterPro" id="IPR006439">
    <property type="entry name" value="HAD-SF_hydro_IA"/>
</dbReference>
<evidence type="ECO:0000256" key="3">
    <source>
        <dbReference type="RuleBase" id="RU368077"/>
    </source>
</evidence>
<dbReference type="Gene3D" id="3.40.50.1000">
    <property type="entry name" value="HAD superfamily/HAD-like"/>
    <property type="match status" value="1"/>
</dbReference>
<dbReference type="AlphaFoldDB" id="A0A2G5K5H7"/>
<dbReference type="InterPro" id="IPR023214">
    <property type="entry name" value="HAD_sf"/>
</dbReference>
<gene>
    <name evidence="4" type="ORF">BFP76_01540</name>
</gene>
<comment type="catalytic activity">
    <reaction evidence="3">
        <text>an (S)-2-haloacid + H2O = a (2R)-2-hydroxycarboxylate + a halide anion + H(+)</text>
        <dbReference type="Rhea" id="RHEA:11192"/>
        <dbReference type="ChEBI" id="CHEBI:15377"/>
        <dbReference type="ChEBI" id="CHEBI:15378"/>
        <dbReference type="ChEBI" id="CHEBI:16042"/>
        <dbReference type="ChEBI" id="CHEBI:58314"/>
        <dbReference type="ChEBI" id="CHEBI:137405"/>
        <dbReference type="EC" id="3.8.1.2"/>
    </reaction>
</comment>
<dbReference type="InterPro" id="IPR006328">
    <property type="entry name" value="2-HAD"/>
</dbReference>
<dbReference type="PANTHER" id="PTHR43316">
    <property type="entry name" value="HYDROLASE, HALOACID DELAHOGENASE-RELATED"/>
    <property type="match status" value="1"/>
</dbReference>
<dbReference type="NCBIfam" id="TIGR01493">
    <property type="entry name" value="HAD-SF-IA-v2"/>
    <property type="match status" value="1"/>
</dbReference>
<dbReference type="InterPro" id="IPR023198">
    <property type="entry name" value="PGP-like_dom2"/>
</dbReference>
<proteinExistence type="inferred from homology"/>
<dbReference type="EC" id="3.8.1.2" evidence="3"/>
<dbReference type="RefSeq" id="WP_099592242.1">
    <property type="nucleotide sequence ID" value="NZ_MDGM01000012.1"/>
</dbReference>
<comment type="similarity">
    <text evidence="1 3">Belongs to the HAD-like hydrolase superfamily. S-2-haloalkanoic acid dehalogenase family.</text>
</comment>
<dbReference type="OrthoDB" id="7989657at2"/>
<dbReference type="PANTHER" id="PTHR43316:SF3">
    <property type="entry name" value="HALOACID DEHALOGENASE, TYPE II (AFU_ORTHOLOGUE AFUA_2G07750)-RELATED"/>
    <property type="match status" value="1"/>
</dbReference>
<dbReference type="CDD" id="cd02588">
    <property type="entry name" value="HAD_L2-DEX"/>
    <property type="match status" value="1"/>
</dbReference>
<dbReference type="InterPro" id="IPR036412">
    <property type="entry name" value="HAD-like_sf"/>
</dbReference>
<dbReference type="SFLD" id="SFLDG01129">
    <property type="entry name" value="C1.5:_HAD__Beta-PGM__Phosphata"/>
    <property type="match status" value="1"/>
</dbReference>
<dbReference type="PRINTS" id="PR00413">
    <property type="entry name" value="HADHALOGNASE"/>
</dbReference>
<dbReference type="NCBIfam" id="TIGR01428">
    <property type="entry name" value="HAD_type_II"/>
    <property type="match status" value="1"/>
</dbReference>
<dbReference type="Gene3D" id="1.10.150.240">
    <property type="entry name" value="Putative phosphatase, domain 2"/>
    <property type="match status" value="1"/>
</dbReference>
<dbReference type="Pfam" id="PF00702">
    <property type="entry name" value="Hydrolase"/>
    <property type="match status" value="1"/>
</dbReference>
<protein>
    <recommendedName>
        <fullName evidence="3">(S)-2-haloacid dehalogenase</fullName>
        <ecNumber evidence="3">3.8.1.2</ecNumber>
    </recommendedName>
    <alternativeName>
        <fullName evidence="3">2-haloalkanoic acid dehalogenase</fullName>
    </alternativeName>
    <alternativeName>
        <fullName evidence="3">Halocarboxylic acid halidohydrolase</fullName>
    </alternativeName>
    <alternativeName>
        <fullName evidence="3">L-2-haloacid dehalogenase</fullName>
    </alternativeName>
</protein>
<keyword evidence="5" id="KW-1185">Reference proteome</keyword>
<dbReference type="SUPFAM" id="SSF56784">
    <property type="entry name" value="HAD-like"/>
    <property type="match status" value="1"/>
</dbReference>
<name>A0A2G5K5H7_9RHOB</name>
<sequence length="229" mass="25290">MIKVCVFDAYGTLFDVSAAARKAATEPNFSKLKDVWPKVANDWRLKQLQYTWLRAITKNHCDFWQVTQDGLDFALENSGLNGDDALRQRLLDLYWELEAYGEVPQMLSALKTAGTQTAILSNGSPDMLDGAVESANLSDLLDAVISVEDVGVFKPDASVYQLVCDWFDCKPENVLFVSSNGWDVAGASGFGFQTTWVNRAGEPVDRLPHGPKFVLSDLTDIPKIFGTLS</sequence>
<dbReference type="SFLD" id="SFLDG01135">
    <property type="entry name" value="C1.5.6:_HAD__Beta-PGM__Phospha"/>
    <property type="match status" value="1"/>
</dbReference>
<evidence type="ECO:0000256" key="1">
    <source>
        <dbReference type="ARBA" id="ARBA00008106"/>
    </source>
</evidence>
<dbReference type="SFLD" id="SFLDS00003">
    <property type="entry name" value="Haloacid_Dehalogenase"/>
    <property type="match status" value="1"/>
</dbReference>
<dbReference type="Proteomes" id="UP000231516">
    <property type="component" value="Unassembled WGS sequence"/>
</dbReference>
<evidence type="ECO:0000313" key="5">
    <source>
        <dbReference type="Proteomes" id="UP000231516"/>
    </source>
</evidence>
<keyword evidence="2 3" id="KW-0378">Hydrolase</keyword>
<dbReference type="EMBL" id="MDGM01000012">
    <property type="protein sequence ID" value="PIB23964.1"/>
    <property type="molecule type" value="Genomic_DNA"/>
</dbReference>
<reference evidence="4 5" key="1">
    <citation type="submission" date="2016-08" db="EMBL/GenBank/DDBJ databases">
        <title>Draft genome of Amylibacter sp. strain 4G11.</title>
        <authorList>
            <person name="Wong S.-K."/>
            <person name="Hamasaki K."/>
            <person name="Yoshizawa S."/>
        </authorList>
    </citation>
    <scope>NUCLEOTIDE SEQUENCE [LARGE SCALE GENOMIC DNA]</scope>
    <source>
        <strain evidence="4 5">4G11</strain>
    </source>
</reference>
<comment type="function">
    <text evidence="3">Catalyzes the hydrolytic dehalogenation of small (S)-2-haloalkanoic acids to yield the corresponding (R)-2-hydroxyalkanoic acids.</text>
</comment>
<dbReference type="InterPro" id="IPR051540">
    <property type="entry name" value="S-2-haloacid_dehalogenase"/>
</dbReference>
<dbReference type="SFLD" id="SFLDF00045">
    <property type="entry name" value="2-haloacid_dehalogenase"/>
    <property type="match status" value="1"/>
</dbReference>
<accession>A0A2G5K5H7</accession>
<comment type="caution">
    <text evidence="4">The sequence shown here is derived from an EMBL/GenBank/DDBJ whole genome shotgun (WGS) entry which is preliminary data.</text>
</comment>
<organism evidence="4 5">
    <name type="scientific">Paramylibacter kogurei</name>
    <dbReference type="NCBI Taxonomy" id="1889778"/>
    <lineage>
        <taxon>Bacteria</taxon>
        <taxon>Pseudomonadati</taxon>
        <taxon>Pseudomonadota</taxon>
        <taxon>Alphaproteobacteria</taxon>
        <taxon>Rhodobacterales</taxon>
        <taxon>Paracoccaceae</taxon>
        <taxon>Paramylibacter</taxon>
    </lineage>
</organism>
<evidence type="ECO:0000256" key="2">
    <source>
        <dbReference type="ARBA" id="ARBA00022801"/>
    </source>
</evidence>